<feature type="coiled-coil region" evidence="1">
    <location>
        <begin position="89"/>
        <end position="116"/>
    </location>
</feature>
<organism evidence="3 4">
    <name type="scientific">Branchiostoma floridae</name>
    <name type="common">Florida lancelet</name>
    <name type="synonym">Amphioxus</name>
    <dbReference type="NCBI Taxonomy" id="7739"/>
    <lineage>
        <taxon>Eukaryota</taxon>
        <taxon>Metazoa</taxon>
        <taxon>Chordata</taxon>
        <taxon>Cephalochordata</taxon>
        <taxon>Leptocardii</taxon>
        <taxon>Amphioxiformes</taxon>
        <taxon>Branchiostomatidae</taxon>
        <taxon>Branchiostoma</taxon>
    </lineage>
</organism>
<keyword evidence="3" id="KW-1185">Reference proteome</keyword>
<dbReference type="GeneID" id="118408825"/>
<evidence type="ECO:0000313" key="3">
    <source>
        <dbReference type="Proteomes" id="UP000001554"/>
    </source>
</evidence>
<dbReference type="InterPro" id="IPR027417">
    <property type="entry name" value="P-loop_NTPase"/>
</dbReference>
<dbReference type="Gene3D" id="3.40.50.300">
    <property type="entry name" value="P-loop containing nucleotide triphosphate hydrolases"/>
    <property type="match status" value="1"/>
</dbReference>
<sequence>MSQLYQEVGRAGRSGQPATAVVLAGKTETPAEEGLQKFVAGDSCIRTAMLESLGSRPATSDNCCSYCQEEREANEGAYMLHPRQVIVQKQRAAKKRKRLDGDAEHLETNLRSLRNELFMNDSALKHVGPQGVLSDNAINKIKAAARSVHTVEDLCKKVKGVRQHIAPRILELIAADFPEPEPPARRRRGPRRPLEDITNAN</sequence>
<keyword evidence="1" id="KW-0175">Coiled coil</keyword>
<dbReference type="Proteomes" id="UP000001554">
    <property type="component" value="Unplaced"/>
</dbReference>
<feature type="region of interest" description="Disordered" evidence="2">
    <location>
        <begin position="176"/>
        <end position="201"/>
    </location>
</feature>
<accession>A0A9J7KL72</accession>
<dbReference type="AlphaFoldDB" id="A0A9J7KL72"/>
<evidence type="ECO:0000256" key="2">
    <source>
        <dbReference type="SAM" id="MobiDB-lite"/>
    </source>
</evidence>
<proteinExistence type="predicted"/>
<evidence type="ECO:0000256" key="1">
    <source>
        <dbReference type="SAM" id="Coils"/>
    </source>
</evidence>
<name>A0A9J7KL72_BRAFL</name>
<reference evidence="4" key="1">
    <citation type="submission" date="2025-08" db="UniProtKB">
        <authorList>
            <consortium name="RefSeq"/>
        </authorList>
    </citation>
    <scope>IDENTIFICATION</scope>
    <source>
        <strain evidence="4">S238N-H82</strain>
        <tissue evidence="4">Testes</tissue>
    </source>
</reference>
<dbReference type="RefSeq" id="XP_035665573.1">
    <property type="nucleotide sequence ID" value="XM_035809680.1"/>
</dbReference>
<protein>
    <submittedName>
        <fullName evidence="4">Uncharacterized protein LOC118408825</fullName>
    </submittedName>
</protein>
<dbReference type="KEGG" id="bfo:118408825"/>
<evidence type="ECO:0000313" key="4">
    <source>
        <dbReference type="RefSeq" id="XP_035665573.1"/>
    </source>
</evidence>
<gene>
    <name evidence="4" type="primary">LOC118408825</name>
</gene>